<accession>A0ABS7YFW3</accession>
<feature type="transmembrane region" description="Helical" evidence="5">
    <location>
        <begin position="12"/>
        <end position="37"/>
    </location>
</feature>
<dbReference type="InterPro" id="IPR036909">
    <property type="entry name" value="Cyt_c-like_dom_sf"/>
</dbReference>
<keyword evidence="5" id="KW-0472">Membrane</keyword>
<keyword evidence="5" id="KW-1133">Transmembrane helix</keyword>
<dbReference type="SUPFAM" id="SSF46626">
    <property type="entry name" value="Cytochrome c"/>
    <property type="match status" value="1"/>
</dbReference>
<proteinExistence type="predicted"/>
<dbReference type="PROSITE" id="PS51007">
    <property type="entry name" value="CYTC"/>
    <property type="match status" value="1"/>
</dbReference>
<dbReference type="EMBL" id="JAHYBX010000010">
    <property type="protein sequence ID" value="MCA1857917.1"/>
    <property type="molecule type" value="Genomic_DNA"/>
</dbReference>
<feature type="domain" description="Cytochrome c" evidence="6">
    <location>
        <begin position="79"/>
        <end position="165"/>
    </location>
</feature>
<dbReference type="InterPro" id="IPR009056">
    <property type="entry name" value="Cyt_c-like_dom"/>
</dbReference>
<protein>
    <submittedName>
        <fullName evidence="7">Cytochrome c</fullName>
    </submittedName>
</protein>
<evidence type="ECO:0000256" key="3">
    <source>
        <dbReference type="ARBA" id="ARBA00023004"/>
    </source>
</evidence>
<keyword evidence="2 4" id="KW-0479">Metal-binding</keyword>
<comment type="caution">
    <text evidence="7">The sequence shown here is derived from an EMBL/GenBank/DDBJ whole genome shotgun (WGS) entry which is preliminary data.</text>
</comment>
<name>A0ABS7YFW3_9BURK</name>
<evidence type="ECO:0000256" key="1">
    <source>
        <dbReference type="ARBA" id="ARBA00022617"/>
    </source>
</evidence>
<reference evidence="7 8" key="1">
    <citation type="submission" date="2021-07" db="EMBL/GenBank/DDBJ databases">
        <title>Characterization of Violacein-producing bacteria and related species.</title>
        <authorList>
            <person name="Wilson H.S."/>
            <person name="De Leon M.E."/>
        </authorList>
    </citation>
    <scope>NUCLEOTIDE SEQUENCE [LARGE SCALE GENOMIC DNA]</scope>
    <source>
        <strain evidence="7 8">HSC-2F05</strain>
    </source>
</reference>
<evidence type="ECO:0000256" key="5">
    <source>
        <dbReference type="SAM" id="Phobius"/>
    </source>
</evidence>
<evidence type="ECO:0000259" key="6">
    <source>
        <dbReference type="PROSITE" id="PS51007"/>
    </source>
</evidence>
<evidence type="ECO:0000256" key="4">
    <source>
        <dbReference type="PROSITE-ProRule" id="PRU00433"/>
    </source>
</evidence>
<keyword evidence="3 4" id="KW-0408">Iron</keyword>
<dbReference type="Pfam" id="PF13442">
    <property type="entry name" value="Cytochrome_CBB3"/>
    <property type="match status" value="1"/>
</dbReference>
<sequence length="194" mass="20880">MPSARHRLILKTVLATLLVLGAGAGAAGLALLFGGWYNIGATAQHVPFVYAVLEEGMTRSVRHHAGAVRVPATGFGEPQQLRLGARIYRDKCLQCHGGPGVAQSTIGMSMQPIPGPLVDATQRWKTRELYWVTRHGIKMSGMPAWEYHLREEELWAVVAFVTLLPSLGAPEFREWVAPDRAPDGAAPALAGAAP</sequence>
<dbReference type="Gene3D" id="1.10.760.10">
    <property type="entry name" value="Cytochrome c-like domain"/>
    <property type="match status" value="1"/>
</dbReference>
<evidence type="ECO:0000256" key="2">
    <source>
        <dbReference type="ARBA" id="ARBA00022723"/>
    </source>
</evidence>
<dbReference type="RefSeq" id="WP_225240104.1">
    <property type="nucleotide sequence ID" value="NZ_JAHYBX010000010.1"/>
</dbReference>
<dbReference type="Proteomes" id="UP001198602">
    <property type="component" value="Unassembled WGS sequence"/>
</dbReference>
<keyword evidence="8" id="KW-1185">Reference proteome</keyword>
<evidence type="ECO:0000313" key="8">
    <source>
        <dbReference type="Proteomes" id="UP001198602"/>
    </source>
</evidence>
<organism evidence="7 8">
    <name type="scientific">Massilia hydrophila</name>
    <dbReference type="NCBI Taxonomy" id="3044279"/>
    <lineage>
        <taxon>Bacteria</taxon>
        <taxon>Pseudomonadati</taxon>
        <taxon>Pseudomonadota</taxon>
        <taxon>Betaproteobacteria</taxon>
        <taxon>Burkholderiales</taxon>
        <taxon>Oxalobacteraceae</taxon>
        <taxon>Telluria group</taxon>
        <taxon>Massilia</taxon>
    </lineage>
</organism>
<gene>
    <name evidence="7" type="ORF">LE190_18590</name>
</gene>
<evidence type="ECO:0000313" key="7">
    <source>
        <dbReference type="EMBL" id="MCA1857917.1"/>
    </source>
</evidence>
<keyword evidence="5" id="KW-0812">Transmembrane</keyword>
<keyword evidence="1 4" id="KW-0349">Heme</keyword>